<accession>A0A9W8KZ28</accession>
<dbReference type="SUPFAM" id="SSF50978">
    <property type="entry name" value="WD40 repeat-like"/>
    <property type="match status" value="1"/>
</dbReference>
<dbReference type="InterPro" id="IPR036322">
    <property type="entry name" value="WD40_repeat_dom_sf"/>
</dbReference>
<protein>
    <submittedName>
        <fullName evidence="2">TATA box-binding protein-associated factor RNA polymerase I subunit C</fullName>
    </submittedName>
</protein>
<feature type="region of interest" description="Disordered" evidence="1">
    <location>
        <begin position="878"/>
        <end position="913"/>
    </location>
</feature>
<evidence type="ECO:0000313" key="2">
    <source>
        <dbReference type="EMBL" id="KAJ2679029.1"/>
    </source>
</evidence>
<gene>
    <name evidence="2" type="primary">TAF1C</name>
    <name evidence="2" type="ORF">GGI25_001801</name>
</gene>
<dbReference type="AlphaFoldDB" id="A0A9W8KZ28"/>
<proteinExistence type="predicted"/>
<comment type="caution">
    <text evidence="2">The sequence shown here is derived from an EMBL/GenBank/DDBJ whole genome shotgun (WGS) entry which is preliminary data.</text>
</comment>
<dbReference type="GO" id="GO:0001650">
    <property type="term" value="C:fibrillar center"/>
    <property type="evidence" value="ECO:0007669"/>
    <property type="project" value="TreeGrafter"/>
</dbReference>
<sequence length="1000" mass="109670">MRSSHSSSGPFPCVVWPFNRNEPAINHQALESLNLGVRGGMLPTISEHQATSSGRQRHVISWQSLSMHPERRLLGIIREPHAPVALRPPTRIPGFLKRSGALTHQEMLRQLKITHRELDIPPEVIIDACQDSVADKACELASPSKGNVVACCRPVLDDEGLLPIYSIDIEKDTNRLKHLRYKQNVKPDLLTYNYMSTKQNDDYLWSSSRKWALYPGGECSNELWTLPLPMECDKRAFFSGEEARPAIEFTTAIRQIVTCDTHPGFACIRTDSLVGMIKVTEHYKAATSVPFVGAEAVGEPYTLDSGDQWTNHVSWNPWNISELALASGTGSIKLWNCSSQVQKDIKQSDDMEEYGAQWNCCEYWNSPRHLLCANPDILYLLDTRMGLSSQTTLLSLLDSKFALKNEKFTALSLSALHPMHAVVASTHALRVFDQRYPGKPVIAWSNQHMQTDPPVYLQSFLLPSFEHGQAAAILAASKESARIFSFVYGQRARDGPYISVEQGMLKSATTASTIRETIQDLLAIDAQEEKDMTSAHTFIRDYTTAPLVGMAISLGAQTTACAKDDLETKPQLSDTMCIALDELGMVVGHHIVVTPSANTKIHAQVAQTWSDFTVSDGAIIDGMGLVFQTKSSRDNSKERLWAEIRKRAFAYERVNMNDTYKYLTIGTPTKGKGFKPLNNNAAAVVTATESSQGTASMIQWGADTDGYKSAFEISNAILSNSSTEKPTVSAQLRSWSAEGIELRDALLLLHDKEFQGTLCQANSSDFVKSMLRIAKKHQECGTSSATTATLKSVVQALAKLFNKTSALPGQRKPEAIMRAAEDVVLSGICIDTEALTLQKSKANENSDMSFVLENKVTTLKGAAKTLKDMWDSGTLSSIDFSGQAPEPSTAGDIRTKVSQKRKGKSPSQFGASGAIRSTAPSIEAQQNTQGAPSGFSSDIGIDFVPSSSYAPFPSPSLRTQVKQVQDAFALASSQKQMSQVRQRSASSQATGKKKLRKSGF</sequence>
<feature type="compositionally biased region" description="Low complexity" evidence="1">
    <location>
        <begin position="976"/>
        <end position="989"/>
    </location>
</feature>
<reference evidence="2" key="1">
    <citation type="submission" date="2022-07" db="EMBL/GenBank/DDBJ databases">
        <title>Phylogenomic reconstructions and comparative analyses of Kickxellomycotina fungi.</title>
        <authorList>
            <person name="Reynolds N.K."/>
            <person name="Stajich J.E."/>
            <person name="Barry K."/>
            <person name="Grigoriev I.V."/>
            <person name="Crous P."/>
            <person name="Smith M.E."/>
        </authorList>
    </citation>
    <scope>NUCLEOTIDE SEQUENCE</scope>
    <source>
        <strain evidence="2">NRRL 3115</strain>
    </source>
</reference>
<dbReference type="Proteomes" id="UP001151518">
    <property type="component" value="Unassembled WGS sequence"/>
</dbReference>
<dbReference type="PANTHER" id="PTHR15319:SF1">
    <property type="entry name" value="TATA BOX-BINDING PROTEIN-ASSOCIATED FACTOR RNA POLYMERASE I SUBUNIT C"/>
    <property type="match status" value="1"/>
</dbReference>
<dbReference type="GO" id="GO:0001164">
    <property type="term" value="F:RNA polymerase I core promoter sequence-specific DNA binding"/>
    <property type="evidence" value="ECO:0007669"/>
    <property type="project" value="TreeGrafter"/>
</dbReference>
<organism evidence="2 3">
    <name type="scientific">Coemansia spiralis</name>
    <dbReference type="NCBI Taxonomy" id="417178"/>
    <lineage>
        <taxon>Eukaryota</taxon>
        <taxon>Fungi</taxon>
        <taxon>Fungi incertae sedis</taxon>
        <taxon>Zoopagomycota</taxon>
        <taxon>Kickxellomycotina</taxon>
        <taxon>Kickxellomycetes</taxon>
        <taxon>Kickxellales</taxon>
        <taxon>Kickxellaceae</taxon>
        <taxon>Coemansia</taxon>
    </lineage>
</organism>
<evidence type="ECO:0000313" key="3">
    <source>
        <dbReference type="Proteomes" id="UP001151518"/>
    </source>
</evidence>
<evidence type="ECO:0000256" key="1">
    <source>
        <dbReference type="SAM" id="MobiDB-lite"/>
    </source>
</evidence>
<name>A0A9W8KZ28_9FUNG</name>
<dbReference type="EMBL" id="JANBTW010000015">
    <property type="protein sequence ID" value="KAJ2679029.1"/>
    <property type="molecule type" value="Genomic_DNA"/>
</dbReference>
<dbReference type="OrthoDB" id="5597601at2759"/>
<feature type="compositionally biased region" description="Basic residues" evidence="1">
    <location>
        <begin position="991"/>
        <end position="1000"/>
    </location>
</feature>
<dbReference type="InterPro" id="IPR038801">
    <property type="entry name" value="TAF1C"/>
</dbReference>
<dbReference type="PANTHER" id="PTHR15319">
    <property type="entry name" value="TATA BOX-BINDING PROTEIN ASSOCIATED FACTOR RNA POLYMERASE I SUBUNIT C"/>
    <property type="match status" value="1"/>
</dbReference>
<feature type="region of interest" description="Disordered" evidence="1">
    <location>
        <begin position="972"/>
        <end position="1000"/>
    </location>
</feature>